<evidence type="ECO:0000256" key="1">
    <source>
        <dbReference type="ARBA" id="ARBA00023319"/>
    </source>
</evidence>
<dbReference type="PANTHER" id="PTHR23411">
    <property type="entry name" value="TAPASIN"/>
    <property type="match status" value="1"/>
</dbReference>
<accession>A0ABN9DRU6</accession>
<evidence type="ECO:0000313" key="4">
    <source>
        <dbReference type="Proteomes" id="UP001162483"/>
    </source>
</evidence>
<proteinExistence type="predicted"/>
<comment type="caution">
    <text evidence="3">The sequence shown here is derived from an EMBL/GenBank/DDBJ whole genome shotgun (WGS) entry which is preliminary data.</text>
</comment>
<protein>
    <recommendedName>
        <fullName evidence="2">Ig-like domain-containing protein</fullName>
    </recommendedName>
</protein>
<evidence type="ECO:0000313" key="3">
    <source>
        <dbReference type="EMBL" id="CAI9574113.1"/>
    </source>
</evidence>
<dbReference type="InterPro" id="IPR007110">
    <property type="entry name" value="Ig-like_dom"/>
</dbReference>
<keyword evidence="1" id="KW-0393">Immunoglobulin domain</keyword>
<feature type="non-terminal residue" evidence="3">
    <location>
        <position position="102"/>
    </location>
</feature>
<sequence length="102" mass="11567">MAHYKIPGAVRSHICLYSQSGVHPTKADHGEDYMCRVDHPSLEQPIEKTTGKLPLIDLGWSPHVLEIDTSALVFNADCEIQCKIFGYFPKKLTVSWQKKEKN</sequence>
<dbReference type="Gene3D" id="2.60.40.10">
    <property type="entry name" value="Immunoglobulins"/>
    <property type="match status" value="2"/>
</dbReference>
<name>A0ABN9DRU6_9NEOB</name>
<dbReference type="Proteomes" id="UP001162483">
    <property type="component" value="Unassembled WGS sequence"/>
</dbReference>
<feature type="domain" description="Ig-like" evidence="2">
    <location>
        <begin position="62"/>
        <end position="102"/>
    </location>
</feature>
<reference evidence="3" key="1">
    <citation type="submission" date="2023-05" db="EMBL/GenBank/DDBJ databases">
        <authorList>
            <person name="Stuckert A."/>
        </authorList>
    </citation>
    <scope>NUCLEOTIDE SEQUENCE</scope>
</reference>
<dbReference type="InterPro" id="IPR050380">
    <property type="entry name" value="Immune_Resp_Modulators"/>
</dbReference>
<evidence type="ECO:0000259" key="2">
    <source>
        <dbReference type="PROSITE" id="PS50835"/>
    </source>
</evidence>
<dbReference type="InterPro" id="IPR003006">
    <property type="entry name" value="Ig/MHC_CS"/>
</dbReference>
<gene>
    <name evidence="3" type="ORF">SPARVUS_LOCUS7899230</name>
</gene>
<organism evidence="3 4">
    <name type="scientific">Staurois parvus</name>
    <dbReference type="NCBI Taxonomy" id="386267"/>
    <lineage>
        <taxon>Eukaryota</taxon>
        <taxon>Metazoa</taxon>
        <taxon>Chordata</taxon>
        <taxon>Craniata</taxon>
        <taxon>Vertebrata</taxon>
        <taxon>Euteleostomi</taxon>
        <taxon>Amphibia</taxon>
        <taxon>Batrachia</taxon>
        <taxon>Anura</taxon>
        <taxon>Neobatrachia</taxon>
        <taxon>Ranoidea</taxon>
        <taxon>Ranidae</taxon>
        <taxon>Staurois</taxon>
    </lineage>
</organism>
<dbReference type="PROSITE" id="PS50835">
    <property type="entry name" value="IG_LIKE"/>
    <property type="match status" value="1"/>
</dbReference>
<dbReference type="InterPro" id="IPR013783">
    <property type="entry name" value="Ig-like_fold"/>
</dbReference>
<dbReference type="PROSITE" id="PS00290">
    <property type="entry name" value="IG_MHC"/>
    <property type="match status" value="1"/>
</dbReference>
<keyword evidence="4" id="KW-1185">Reference proteome</keyword>
<dbReference type="EMBL" id="CATNWA010014630">
    <property type="protein sequence ID" value="CAI9574113.1"/>
    <property type="molecule type" value="Genomic_DNA"/>
</dbReference>